<accession>A0ABY6T9X3</accession>
<dbReference type="Proteomes" id="UP000277577">
    <property type="component" value="Chromosome"/>
</dbReference>
<dbReference type="RefSeq" id="WP_126325241.1">
    <property type="nucleotide sequence ID" value="NZ_LR134173.1"/>
</dbReference>
<evidence type="ECO:0008006" key="3">
    <source>
        <dbReference type="Google" id="ProtNLM"/>
    </source>
</evidence>
<proteinExistence type="predicted"/>
<protein>
    <recommendedName>
        <fullName evidence="3">Transposase</fullName>
    </recommendedName>
</protein>
<evidence type="ECO:0000313" key="2">
    <source>
        <dbReference type="Proteomes" id="UP000277577"/>
    </source>
</evidence>
<name>A0ABY6T9X3_9GAMM</name>
<reference evidence="1 2" key="1">
    <citation type="submission" date="2018-12" db="EMBL/GenBank/DDBJ databases">
        <authorList>
            <consortium name="Pathogen Informatics"/>
        </authorList>
    </citation>
    <scope>NUCLEOTIDE SEQUENCE [LARGE SCALE GENOMIC DNA]</scope>
    <source>
        <strain evidence="1 2">NCTC11976</strain>
    </source>
</reference>
<evidence type="ECO:0000313" key="1">
    <source>
        <dbReference type="EMBL" id="VEB39419.1"/>
    </source>
</evidence>
<organism evidence="1 2">
    <name type="scientific">Legionella cherrii</name>
    <dbReference type="NCBI Taxonomy" id="28084"/>
    <lineage>
        <taxon>Bacteria</taxon>
        <taxon>Pseudomonadati</taxon>
        <taxon>Pseudomonadota</taxon>
        <taxon>Gammaproteobacteria</taxon>
        <taxon>Legionellales</taxon>
        <taxon>Legionellaceae</taxon>
        <taxon>Legionella</taxon>
    </lineage>
</organism>
<sequence length="176" mass="21372">MDAIQLALDVPLQRTIQNSHRFFKRLELSEAAYPLLVSHLEWLRKINAAPNPFDVMHQNEQRKQEFKFLFKHNLLFFLTVTRQFNVINKLFKTPSFTSRLRHLFALIRKAHFKARQRKKKRWLFLKFKEKTLGYNLARTMHAYHTPQNRFDKKNPYSLFGAQNSRKMKKKRPYLPR</sequence>
<dbReference type="EMBL" id="LR134173">
    <property type="protein sequence ID" value="VEB39419.1"/>
    <property type="molecule type" value="Genomic_DNA"/>
</dbReference>
<keyword evidence="2" id="KW-1185">Reference proteome</keyword>
<gene>
    <name evidence="1" type="ORF">NCTC11976_03241</name>
</gene>